<accession>A0A9P4SGB3</accession>
<keyword evidence="3" id="KW-1185">Reference proteome</keyword>
<dbReference type="Proteomes" id="UP000799429">
    <property type="component" value="Unassembled WGS sequence"/>
</dbReference>
<comment type="caution">
    <text evidence="2">The sequence shown here is derived from an EMBL/GenBank/DDBJ whole genome shotgun (WGS) entry which is preliminary data.</text>
</comment>
<dbReference type="OrthoDB" id="30417at2759"/>
<name>A0A9P4SGB3_9PEZI</name>
<evidence type="ECO:0000313" key="3">
    <source>
        <dbReference type="Proteomes" id="UP000799429"/>
    </source>
</evidence>
<sequence>MDGAMDDLSEMISPVTFRENSLQTSPTKSPSTLIKGDFNGSPQKSRSSPSKAKGTLSTVANKFKTKKEEDPANMSKEDKGKWVEKNRKRFRNIKAQEDEMIRKYNAENPLKK</sequence>
<gene>
    <name evidence="2" type="ORF">M501DRAFT_998684</name>
</gene>
<evidence type="ECO:0000313" key="2">
    <source>
        <dbReference type="EMBL" id="KAF2842401.1"/>
    </source>
</evidence>
<evidence type="ECO:0000256" key="1">
    <source>
        <dbReference type="SAM" id="MobiDB-lite"/>
    </source>
</evidence>
<proteinExistence type="predicted"/>
<reference evidence="2" key="1">
    <citation type="journal article" date="2020" name="Stud. Mycol.">
        <title>101 Dothideomycetes genomes: a test case for predicting lifestyles and emergence of pathogens.</title>
        <authorList>
            <person name="Haridas S."/>
            <person name="Albert R."/>
            <person name="Binder M."/>
            <person name="Bloem J."/>
            <person name="Labutti K."/>
            <person name="Salamov A."/>
            <person name="Andreopoulos B."/>
            <person name="Baker S."/>
            <person name="Barry K."/>
            <person name="Bills G."/>
            <person name="Bluhm B."/>
            <person name="Cannon C."/>
            <person name="Castanera R."/>
            <person name="Culley D."/>
            <person name="Daum C."/>
            <person name="Ezra D."/>
            <person name="Gonzalez J."/>
            <person name="Henrissat B."/>
            <person name="Kuo A."/>
            <person name="Liang C."/>
            <person name="Lipzen A."/>
            <person name="Lutzoni F."/>
            <person name="Magnuson J."/>
            <person name="Mondo S."/>
            <person name="Nolan M."/>
            <person name="Ohm R."/>
            <person name="Pangilinan J."/>
            <person name="Park H.-J."/>
            <person name="Ramirez L."/>
            <person name="Alfaro M."/>
            <person name="Sun H."/>
            <person name="Tritt A."/>
            <person name="Yoshinaga Y."/>
            <person name="Zwiers L.-H."/>
            <person name="Turgeon B."/>
            <person name="Goodwin S."/>
            <person name="Spatafora J."/>
            <person name="Crous P."/>
            <person name="Grigoriev I."/>
        </authorList>
    </citation>
    <scope>NUCLEOTIDE SEQUENCE</scope>
    <source>
        <strain evidence="2">CBS 101060</strain>
    </source>
</reference>
<feature type="compositionally biased region" description="Basic and acidic residues" evidence="1">
    <location>
        <begin position="66"/>
        <end position="83"/>
    </location>
</feature>
<feature type="compositionally biased region" description="Polar residues" evidence="1">
    <location>
        <begin position="40"/>
        <end position="60"/>
    </location>
</feature>
<feature type="region of interest" description="Disordered" evidence="1">
    <location>
        <begin position="1"/>
        <end position="83"/>
    </location>
</feature>
<dbReference type="EMBL" id="MU006090">
    <property type="protein sequence ID" value="KAF2842401.1"/>
    <property type="molecule type" value="Genomic_DNA"/>
</dbReference>
<protein>
    <submittedName>
        <fullName evidence="2">Uncharacterized protein</fullName>
    </submittedName>
</protein>
<organism evidence="2 3">
    <name type="scientific">Patellaria atrata CBS 101060</name>
    <dbReference type="NCBI Taxonomy" id="1346257"/>
    <lineage>
        <taxon>Eukaryota</taxon>
        <taxon>Fungi</taxon>
        <taxon>Dikarya</taxon>
        <taxon>Ascomycota</taxon>
        <taxon>Pezizomycotina</taxon>
        <taxon>Dothideomycetes</taxon>
        <taxon>Dothideomycetes incertae sedis</taxon>
        <taxon>Patellariales</taxon>
        <taxon>Patellariaceae</taxon>
        <taxon>Patellaria</taxon>
    </lineage>
</organism>
<dbReference type="AlphaFoldDB" id="A0A9P4SGB3"/>
<feature type="compositionally biased region" description="Polar residues" evidence="1">
    <location>
        <begin position="18"/>
        <end position="32"/>
    </location>
</feature>